<dbReference type="Proteomes" id="UP000001064">
    <property type="component" value="Unassembled WGS sequence"/>
</dbReference>
<dbReference type="InParanoid" id="F1A3Y2"/>
<feature type="compositionally biased region" description="Low complexity" evidence="1">
    <location>
        <begin position="278"/>
        <end position="296"/>
    </location>
</feature>
<evidence type="ECO:0000313" key="4">
    <source>
        <dbReference type="Proteomes" id="UP000001064"/>
    </source>
</evidence>
<sequence>MSNEHRDIEGWLASKLEEPWSSERLSSLLSKDILQLFFVKFTKIDTLIRIKVLFSFLFLKKKQFQELEQNIVMLLQIAQEEEDEWLQVMGQLLRKINEEKISLTVDLQPFTANIKRLNQLLEEKGSPNFYPLENLYLNKSLIPVPTESLVVHNHFKLKKQTSELLVFTKKSSNQTLSTPSLSASKSSIQTPTLNASTNSLNQPNQSNHLDDNTNIHPFATNIPSMASINEDDTINSNIGLESPTLKNERIRLNSSGLNTPTLRRSNLFIPKSHHGQDSNLSSLSSISSPPSMLNNGGHHHMLSSSGGGEKKFGAQKKTKMAFIDLDQSSTTGSTTTTTATTTTTTTTTTTATTTTTTTTTNPAKTTTNSTNSSQYKPITFTTTKTTPTISISTTYIPVTSITTAKPTI</sequence>
<keyword evidence="4" id="KW-1185">Reference proteome</keyword>
<proteinExistence type="predicted"/>
<dbReference type="OrthoDB" id="2135488at2759"/>
<dbReference type="GeneID" id="10506604"/>
<feature type="region of interest" description="Disordered" evidence="1">
    <location>
        <begin position="269"/>
        <end position="313"/>
    </location>
</feature>
<accession>F1A3Y2</accession>
<dbReference type="KEGG" id="dpp:DICPUDRAFT_159367"/>
<evidence type="ECO:0000256" key="1">
    <source>
        <dbReference type="SAM" id="MobiDB-lite"/>
    </source>
</evidence>
<reference evidence="4" key="1">
    <citation type="journal article" date="2011" name="Genome Biol.">
        <title>Comparative genomics of the social amoebae Dictyostelium discoideum and Dictyostelium purpureum.</title>
        <authorList>
            <consortium name="US DOE Joint Genome Institute (JGI-PGF)"/>
            <person name="Sucgang R."/>
            <person name="Kuo A."/>
            <person name="Tian X."/>
            <person name="Salerno W."/>
            <person name="Parikh A."/>
            <person name="Feasley C.L."/>
            <person name="Dalin E."/>
            <person name="Tu H."/>
            <person name="Huang E."/>
            <person name="Barry K."/>
            <person name="Lindquist E."/>
            <person name="Shapiro H."/>
            <person name="Bruce D."/>
            <person name="Schmutz J."/>
            <person name="Salamov A."/>
            <person name="Fey P."/>
            <person name="Gaudet P."/>
            <person name="Anjard C."/>
            <person name="Babu M.M."/>
            <person name="Basu S."/>
            <person name="Bushmanova Y."/>
            <person name="van der Wel H."/>
            <person name="Katoh-Kurasawa M."/>
            <person name="Dinh C."/>
            <person name="Coutinho P.M."/>
            <person name="Saito T."/>
            <person name="Elias M."/>
            <person name="Schaap P."/>
            <person name="Kay R.R."/>
            <person name="Henrissat B."/>
            <person name="Eichinger L."/>
            <person name="Rivero F."/>
            <person name="Putnam N.H."/>
            <person name="West C.M."/>
            <person name="Loomis W.F."/>
            <person name="Chisholm R.L."/>
            <person name="Shaulsky G."/>
            <person name="Strassmann J.E."/>
            <person name="Queller D.C."/>
            <person name="Kuspa A."/>
            <person name="Grigoriev I.V."/>
        </authorList>
    </citation>
    <scope>NUCLEOTIDE SEQUENCE [LARGE SCALE GENOMIC DNA]</scope>
    <source>
        <strain evidence="4">QSDP1</strain>
    </source>
</reference>
<feature type="compositionally biased region" description="Low complexity" evidence="1">
    <location>
        <begin position="175"/>
        <end position="187"/>
    </location>
</feature>
<feature type="compositionally biased region" description="Polar residues" evidence="1">
    <location>
        <begin position="188"/>
        <end position="207"/>
    </location>
</feature>
<feature type="region of interest" description="Disordered" evidence="1">
    <location>
        <begin position="174"/>
        <end position="210"/>
    </location>
</feature>
<dbReference type="AlphaFoldDB" id="F1A3Y2"/>
<evidence type="ECO:0000313" key="3">
    <source>
        <dbReference type="EMBL" id="EGC29099.1"/>
    </source>
</evidence>
<dbReference type="eggNOG" id="ENOG502RFAZ">
    <property type="taxonomic scope" value="Eukaryota"/>
</dbReference>
<dbReference type="Pfam" id="PF23553">
    <property type="entry name" value="NELF-A_N"/>
    <property type="match status" value="1"/>
</dbReference>
<dbReference type="VEuPathDB" id="AmoebaDB:DICPUDRAFT_159367"/>
<evidence type="ECO:0000259" key="2">
    <source>
        <dbReference type="Pfam" id="PF23553"/>
    </source>
</evidence>
<feature type="region of interest" description="Disordered" evidence="1">
    <location>
        <begin position="328"/>
        <end position="372"/>
    </location>
</feature>
<name>F1A3Y2_DICPU</name>
<feature type="domain" description="NELF-A N-terminal" evidence="2">
    <location>
        <begin position="11"/>
        <end position="140"/>
    </location>
</feature>
<dbReference type="RefSeq" id="XP_003294374.1">
    <property type="nucleotide sequence ID" value="XM_003294326.1"/>
</dbReference>
<organism evidence="3 4">
    <name type="scientific">Dictyostelium purpureum</name>
    <name type="common">Slime mold</name>
    <dbReference type="NCBI Taxonomy" id="5786"/>
    <lineage>
        <taxon>Eukaryota</taxon>
        <taxon>Amoebozoa</taxon>
        <taxon>Evosea</taxon>
        <taxon>Eumycetozoa</taxon>
        <taxon>Dictyostelia</taxon>
        <taxon>Dictyosteliales</taxon>
        <taxon>Dictyosteliaceae</taxon>
        <taxon>Dictyostelium</taxon>
    </lineage>
</organism>
<dbReference type="InterPro" id="IPR056557">
    <property type="entry name" value="NELF-A_N"/>
</dbReference>
<protein>
    <recommendedName>
        <fullName evidence="2">NELF-A N-terminal domain-containing protein</fullName>
    </recommendedName>
</protein>
<dbReference type="STRING" id="5786.F1A3Y2"/>
<dbReference type="EMBL" id="GL871485">
    <property type="protein sequence ID" value="EGC29099.1"/>
    <property type="molecule type" value="Genomic_DNA"/>
</dbReference>
<gene>
    <name evidence="3" type="ORF">DICPUDRAFT_159367</name>
</gene>